<sequence length="215" mass="23976">MAATFKAFEHLTEIMKEVDTKREDNRTLREAKKRKREEEKGREAALSLLENGAAVEALLMEEAVAFPPAKQSAQPEETPPDGVAEEEDDTTDSFCGALVPSEPSALLEELPPLADESQEECGNNGSAVAPSSPTEPNRDQISTWLDDLYLQSTCDLGQKEYDTDDHVNHSTSELSAQSEETSKEDHDEWLERANSEIHDHDCLDSEKLILDAWFK</sequence>
<feature type="region of interest" description="Disordered" evidence="1">
    <location>
        <begin position="19"/>
        <end position="43"/>
    </location>
</feature>
<feature type="compositionally biased region" description="Polar residues" evidence="1">
    <location>
        <begin position="120"/>
        <end position="142"/>
    </location>
</feature>
<comment type="caution">
    <text evidence="2">The sequence shown here is derived from an EMBL/GenBank/DDBJ whole genome shotgun (WGS) entry which is preliminary data.</text>
</comment>
<protein>
    <submittedName>
        <fullName evidence="2">Uncharacterized protein</fullName>
    </submittedName>
</protein>
<feature type="region of interest" description="Disordered" evidence="1">
    <location>
        <begin position="66"/>
        <end position="142"/>
    </location>
</feature>
<evidence type="ECO:0000256" key="1">
    <source>
        <dbReference type="SAM" id="MobiDB-lite"/>
    </source>
</evidence>
<dbReference type="Proteomes" id="UP001515480">
    <property type="component" value="Unassembled WGS sequence"/>
</dbReference>
<name>A0AB34IRR1_PRYPA</name>
<accession>A0AB34IRR1</accession>
<feature type="compositionally biased region" description="Basic and acidic residues" evidence="1">
    <location>
        <begin position="159"/>
        <end position="168"/>
    </location>
</feature>
<gene>
    <name evidence="2" type="ORF">AB1Y20_012324</name>
</gene>
<dbReference type="EMBL" id="JBGBPQ010000021">
    <property type="protein sequence ID" value="KAL1503860.1"/>
    <property type="molecule type" value="Genomic_DNA"/>
</dbReference>
<evidence type="ECO:0000313" key="3">
    <source>
        <dbReference type="Proteomes" id="UP001515480"/>
    </source>
</evidence>
<proteinExistence type="predicted"/>
<feature type="compositionally biased region" description="Polar residues" evidence="1">
    <location>
        <begin position="169"/>
        <end position="179"/>
    </location>
</feature>
<dbReference type="AlphaFoldDB" id="A0AB34IRR1"/>
<keyword evidence="3" id="KW-1185">Reference proteome</keyword>
<reference evidence="2 3" key="1">
    <citation type="journal article" date="2024" name="Science">
        <title>Giant polyketide synthase enzymes in the biosynthesis of giant marine polyether toxins.</title>
        <authorList>
            <person name="Fallon T.R."/>
            <person name="Shende V.V."/>
            <person name="Wierzbicki I.H."/>
            <person name="Pendleton A.L."/>
            <person name="Watervoot N.F."/>
            <person name="Auber R.P."/>
            <person name="Gonzalez D.J."/>
            <person name="Wisecaver J.H."/>
            <person name="Moore B.S."/>
        </authorList>
    </citation>
    <scope>NUCLEOTIDE SEQUENCE [LARGE SCALE GENOMIC DNA]</scope>
    <source>
        <strain evidence="2 3">12B1</strain>
    </source>
</reference>
<feature type="compositionally biased region" description="Low complexity" evidence="1">
    <location>
        <begin position="100"/>
        <end position="115"/>
    </location>
</feature>
<evidence type="ECO:0000313" key="2">
    <source>
        <dbReference type="EMBL" id="KAL1503860.1"/>
    </source>
</evidence>
<organism evidence="2 3">
    <name type="scientific">Prymnesium parvum</name>
    <name type="common">Toxic golden alga</name>
    <dbReference type="NCBI Taxonomy" id="97485"/>
    <lineage>
        <taxon>Eukaryota</taxon>
        <taxon>Haptista</taxon>
        <taxon>Haptophyta</taxon>
        <taxon>Prymnesiophyceae</taxon>
        <taxon>Prymnesiales</taxon>
        <taxon>Prymnesiaceae</taxon>
        <taxon>Prymnesium</taxon>
    </lineage>
</organism>
<feature type="region of interest" description="Disordered" evidence="1">
    <location>
        <begin position="159"/>
        <end position="187"/>
    </location>
</feature>